<comment type="catalytic activity">
    <reaction evidence="1">
        <text>adenosine(2030) in 23S rRNA + S-adenosyl-L-methionine = N(6)-methyladenosine(2030) in 23S rRNA + S-adenosyl-L-homocysteine + H(+)</text>
        <dbReference type="Rhea" id="RHEA:43736"/>
        <dbReference type="Rhea" id="RHEA-COMP:10668"/>
        <dbReference type="Rhea" id="RHEA-COMP:10669"/>
        <dbReference type="ChEBI" id="CHEBI:15378"/>
        <dbReference type="ChEBI" id="CHEBI:57856"/>
        <dbReference type="ChEBI" id="CHEBI:59789"/>
        <dbReference type="ChEBI" id="CHEBI:74411"/>
        <dbReference type="ChEBI" id="CHEBI:74449"/>
        <dbReference type="EC" id="2.1.1.266"/>
    </reaction>
</comment>
<feature type="binding site" evidence="1">
    <location>
        <position position="19"/>
    </location>
    <ligand>
        <name>S-adenosyl-L-methionine</name>
        <dbReference type="ChEBI" id="CHEBI:59789"/>
    </ligand>
</feature>
<gene>
    <name evidence="1 2" type="primary">rlmJ</name>
    <name evidence="2" type="ORF">BN1208_0450</name>
</gene>
<keyword evidence="1" id="KW-0949">S-adenosyl-L-methionine</keyword>
<dbReference type="AlphaFoldDB" id="A0A0D6EVR6"/>
<dbReference type="HAMAP" id="MF_00934">
    <property type="entry name" value="23SrRNA_methyltr_J"/>
    <property type="match status" value="1"/>
</dbReference>
<evidence type="ECO:0000313" key="2">
    <source>
        <dbReference type="EMBL" id="CEZ19343.1"/>
    </source>
</evidence>
<dbReference type="GO" id="GO:0070475">
    <property type="term" value="P:rRNA base methylation"/>
    <property type="evidence" value="ECO:0007669"/>
    <property type="project" value="UniProtKB-UniRule"/>
</dbReference>
<protein>
    <recommendedName>
        <fullName evidence="1">Ribosomal RNA large subunit methyltransferase J</fullName>
        <ecNumber evidence="1">2.1.1.266</ecNumber>
    </recommendedName>
    <alternativeName>
        <fullName evidence="1">23S rRNA (adenine(2030)-N6)-methyltransferase</fullName>
    </alternativeName>
    <alternativeName>
        <fullName evidence="1">23S rRNA m6A2030 methyltransferase</fullName>
    </alternativeName>
</protein>
<evidence type="ECO:0000256" key="1">
    <source>
        <dbReference type="HAMAP-Rule" id="MF_00934"/>
    </source>
</evidence>
<dbReference type="PANTHER" id="PTHR37426">
    <property type="entry name" value="RIBOSOMAL RNA LARGE SUBUNIT METHYLTRANSFERASE J"/>
    <property type="match status" value="1"/>
</dbReference>
<comment type="function">
    <text evidence="1">Specifically methylates the adenine in position 2030 of 23S rRNA.</text>
</comment>
<name>A0A0D6EVR6_9PROT</name>
<evidence type="ECO:0000313" key="3">
    <source>
        <dbReference type="Proteomes" id="UP000064007"/>
    </source>
</evidence>
<dbReference type="InterPro" id="IPR007473">
    <property type="entry name" value="RlmJ"/>
</dbReference>
<dbReference type="EC" id="2.1.1.266" evidence="1"/>
<feature type="binding site" evidence="1">
    <location>
        <position position="164"/>
    </location>
    <ligand>
        <name>S-adenosyl-L-methionine</name>
        <dbReference type="ChEBI" id="CHEBI:59789"/>
    </ligand>
</feature>
<reference evidence="3" key="1">
    <citation type="submission" date="2014-12" db="EMBL/GenBank/DDBJ databases">
        <authorList>
            <person name="Salcher M.M."/>
        </authorList>
    </citation>
    <scope>NUCLEOTIDE SEQUENCE [LARGE SCALE GENOMIC DNA]</scope>
    <source>
        <strain evidence="3">MMS-10A-171</strain>
    </source>
</reference>
<feature type="binding site" evidence="1">
    <location>
        <begin position="143"/>
        <end position="144"/>
    </location>
    <ligand>
        <name>S-adenosyl-L-methionine</name>
        <dbReference type="ChEBI" id="CHEBI:59789"/>
    </ligand>
</feature>
<feature type="binding site" evidence="1">
    <location>
        <position position="118"/>
    </location>
    <ligand>
        <name>S-adenosyl-L-methionine</name>
        <dbReference type="ChEBI" id="CHEBI:59789"/>
    </ligand>
</feature>
<dbReference type="STRING" id="1581557.BN1208_0450"/>
<dbReference type="GO" id="GO:0036307">
    <property type="term" value="F:23S rRNA (adenine(2030)-N(6))-methyltransferase activity"/>
    <property type="evidence" value="ECO:0007669"/>
    <property type="project" value="UniProtKB-UniRule"/>
</dbReference>
<dbReference type="GO" id="GO:0005829">
    <property type="term" value="C:cytosol"/>
    <property type="evidence" value="ECO:0007669"/>
    <property type="project" value="TreeGrafter"/>
</dbReference>
<comment type="similarity">
    <text evidence="1">Belongs to the RlmJ family.</text>
</comment>
<keyword evidence="1 2" id="KW-0808">Transferase</keyword>
<dbReference type="SUPFAM" id="SSF53335">
    <property type="entry name" value="S-adenosyl-L-methionine-dependent methyltransferases"/>
    <property type="match status" value="1"/>
</dbReference>
<dbReference type="InterPro" id="IPR029063">
    <property type="entry name" value="SAM-dependent_MTases_sf"/>
</dbReference>
<dbReference type="HOGENOM" id="CLU_061769_0_0_4"/>
<dbReference type="Proteomes" id="UP000064007">
    <property type="component" value="Chromosome 1"/>
</dbReference>
<dbReference type="OrthoDB" id="9791274at2"/>
<feature type="binding site" evidence="1">
    <location>
        <position position="42"/>
    </location>
    <ligand>
        <name>S-adenosyl-L-methionine</name>
        <dbReference type="ChEBI" id="CHEBI:59789"/>
    </ligand>
</feature>
<dbReference type="RefSeq" id="WP_046487489.1">
    <property type="nucleotide sequence ID" value="NZ_LN827929.1"/>
</dbReference>
<feature type="active site" description="Proton acceptor" evidence="1">
    <location>
        <position position="164"/>
    </location>
</feature>
<comment type="subunit">
    <text evidence="1">Monomer.</text>
</comment>
<dbReference type="Gene3D" id="3.40.50.150">
    <property type="entry name" value="Vaccinia Virus protein VP39"/>
    <property type="match status" value="1"/>
</dbReference>
<feature type="site" description="Interaction with substrate rRNA" evidence="1">
    <location>
        <position position="4"/>
    </location>
</feature>
<sequence length="279" mass="32023">MLSYRHGFHAGNHADVLKHIVLTLILDYLKQKNKPYWFIDTHAGAGKYSLESEFSNKTSEHLDGIKKIFHDEKKPLALAKYTEVIRKLNGGDQLKQYPGSPWIASQMLSHEDRIRLFELHPTDLTSLLHTLGKKPNTKIYGEDGFNGLKALIPPPPKRGLVLTDPSYEIKNDYLKVVESLKDSLKRFETGIYMVWCPLIDRPEPLTMLKQLQKLNVREWLYVSLSIAKSSDDIGMFGSYLFIINPPWKLKEQLQEIMPYLTQQLGLNGHGSYEIDVKTS</sequence>
<dbReference type="KEGG" id="mbat:BN1208_0450"/>
<keyword evidence="1" id="KW-0698">rRNA processing</keyword>
<keyword evidence="1" id="KW-0694">RNA-binding</keyword>
<dbReference type="PANTHER" id="PTHR37426:SF1">
    <property type="entry name" value="RIBOSOMAL RNA LARGE SUBUNIT METHYLTRANSFERASE J"/>
    <property type="match status" value="1"/>
</dbReference>
<keyword evidence="3" id="KW-1185">Reference proteome</keyword>
<accession>A0A0D6EVR6</accession>
<proteinExistence type="inferred from homology"/>
<dbReference type="Pfam" id="PF04378">
    <property type="entry name" value="RsmJ"/>
    <property type="match status" value="1"/>
</dbReference>
<dbReference type="EMBL" id="LN827929">
    <property type="protein sequence ID" value="CEZ19343.1"/>
    <property type="molecule type" value="Genomic_DNA"/>
</dbReference>
<dbReference type="GO" id="GO:0003723">
    <property type="term" value="F:RNA binding"/>
    <property type="evidence" value="ECO:0007669"/>
    <property type="project" value="UniProtKB-UniRule"/>
</dbReference>
<organism evidence="2 3">
    <name type="scientific">Candidatus Methylopumilus planktonicus</name>
    <dbReference type="NCBI Taxonomy" id="1581557"/>
    <lineage>
        <taxon>Bacteria</taxon>
        <taxon>Pseudomonadati</taxon>
        <taxon>Pseudomonadota</taxon>
        <taxon>Betaproteobacteria</taxon>
        <taxon>Nitrosomonadales</taxon>
        <taxon>Methylophilaceae</taxon>
        <taxon>Candidatus Methylopumilus</taxon>
    </lineage>
</organism>
<feature type="binding site" evidence="1">
    <location>
        <position position="100"/>
    </location>
    <ligand>
        <name>S-adenosyl-L-methionine</name>
        <dbReference type="ChEBI" id="CHEBI:59789"/>
    </ligand>
</feature>
<keyword evidence="1 2" id="KW-0489">Methyltransferase</keyword>